<accession>A0A1C3WAC8</accession>
<dbReference type="GO" id="GO:0016853">
    <property type="term" value="F:isomerase activity"/>
    <property type="evidence" value="ECO:0007669"/>
    <property type="project" value="UniProtKB-KW"/>
</dbReference>
<dbReference type="Gene3D" id="3.40.50.12500">
    <property type="match status" value="1"/>
</dbReference>
<dbReference type="Pfam" id="PF17645">
    <property type="entry name" value="Amdase"/>
    <property type="match status" value="1"/>
</dbReference>
<gene>
    <name evidence="1" type="ORF">GA0061101_109151</name>
</gene>
<name>A0A1C3WAC8_9HYPH</name>
<dbReference type="OrthoDB" id="9816064at2"/>
<proteinExistence type="predicted"/>
<organism evidence="1 2">
    <name type="scientific">Rhizobium lusitanum</name>
    <dbReference type="NCBI Taxonomy" id="293958"/>
    <lineage>
        <taxon>Bacteria</taxon>
        <taxon>Pseudomonadati</taxon>
        <taxon>Pseudomonadota</taxon>
        <taxon>Alphaproteobacteria</taxon>
        <taxon>Hyphomicrobiales</taxon>
        <taxon>Rhizobiaceae</taxon>
        <taxon>Rhizobium/Agrobacterium group</taxon>
        <taxon>Rhizobium</taxon>
    </lineage>
</organism>
<dbReference type="AlphaFoldDB" id="A0A1C3WAC8"/>
<evidence type="ECO:0000313" key="2">
    <source>
        <dbReference type="Proteomes" id="UP000199205"/>
    </source>
</evidence>
<dbReference type="InterPro" id="IPR026286">
    <property type="entry name" value="MaiA/AMDase"/>
</dbReference>
<keyword evidence="1" id="KW-0413">Isomerase</keyword>
<dbReference type="EMBL" id="FMAF01000009">
    <property type="protein sequence ID" value="SCB37009.1"/>
    <property type="molecule type" value="Genomic_DNA"/>
</dbReference>
<dbReference type="RefSeq" id="WP_037200114.1">
    <property type="nucleotide sequence ID" value="NZ_FMAF01000009.1"/>
</dbReference>
<dbReference type="Proteomes" id="UP000199205">
    <property type="component" value="Unassembled WGS sequence"/>
</dbReference>
<sequence>MTIHSLHDTTPLLVNREGLSFDIDNGIGTLANLGLLVLRTDQTIEDEFRFALPSSDVALYEARLYSDVEITPANLMKMSDEIPGTVGLLPDVAFDVIGFACTSGSLVIGEDRIAERVHEVLPSVKVTNPVTAVRAAMEALGARRMALLTPYMPEINHSLRASLMARGMDIPVMGSFHEPDDNRVARITPVSIERAILELGSSDECDAVFVSCTSMRVARIVEQVEAKLGKPVTSSNHALAWHMLRLAGYSQPMPGLGQLFTLPGG</sequence>
<protein>
    <submittedName>
        <fullName evidence="1">Maleate isomerase</fullName>
    </submittedName>
</protein>
<reference evidence="1 2" key="1">
    <citation type="submission" date="2016-08" db="EMBL/GenBank/DDBJ databases">
        <authorList>
            <person name="Seilhamer J.J."/>
        </authorList>
    </citation>
    <scope>NUCLEOTIDE SEQUENCE [LARGE SCALE GENOMIC DNA]</scope>
    <source>
        <strain evidence="1 2">P1-7</strain>
    </source>
</reference>
<dbReference type="PANTHER" id="PTHR40267:SF1">
    <property type="entry name" value="BLR3294 PROTEIN"/>
    <property type="match status" value="1"/>
</dbReference>
<dbReference type="InterPro" id="IPR053714">
    <property type="entry name" value="Iso_Racemase_Enz_sf"/>
</dbReference>
<dbReference type="PIRSF" id="PIRSF015736">
    <property type="entry name" value="MI"/>
    <property type="match status" value="1"/>
</dbReference>
<dbReference type="PANTHER" id="PTHR40267">
    <property type="entry name" value="BLR3294 PROTEIN"/>
    <property type="match status" value="1"/>
</dbReference>
<evidence type="ECO:0000313" key="1">
    <source>
        <dbReference type="EMBL" id="SCB37009.1"/>
    </source>
</evidence>